<evidence type="ECO:0000256" key="7">
    <source>
        <dbReference type="ARBA" id="ARBA00022840"/>
    </source>
</evidence>
<dbReference type="InterPro" id="IPR027417">
    <property type="entry name" value="P-loop_NTPase"/>
</dbReference>
<evidence type="ECO:0000256" key="6">
    <source>
        <dbReference type="ARBA" id="ARBA00022741"/>
    </source>
</evidence>
<keyword evidence="5" id="KW-0410">Iron transport</keyword>
<dbReference type="InterPro" id="IPR017871">
    <property type="entry name" value="ABC_transporter-like_CS"/>
</dbReference>
<keyword evidence="9" id="KW-0406">Ion transport</keyword>
<evidence type="ECO:0000256" key="10">
    <source>
        <dbReference type="ARBA" id="ARBA00023136"/>
    </source>
</evidence>
<evidence type="ECO:0000256" key="5">
    <source>
        <dbReference type="ARBA" id="ARBA00022496"/>
    </source>
</evidence>
<keyword evidence="3" id="KW-0813">Transport</keyword>
<dbReference type="GO" id="GO:0016887">
    <property type="term" value="F:ATP hydrolysis activity"/>
    <property type="evidence" value="ECO:0007669"/>
    <property type="project" value="InterPro"/>
</dbReference>
<keyword evidence="7 12" id="KW-0067">ATP-binding</keyword>
<protein>
    <submittedName>
        <fullName evidence="12">Iron-hydroxamate transporter ATP-binding protein</fullName>
    </submittedName>
</protein>
<dbReference type="PANTHER" id="PTHR42771">
    <property type="entry name" value="IRON(3+)-HYDROXAMATE IMPORT ATP-BINDING PROTEIN FHUC"/>
    <property type="match status" value="1"/>
</dbReference>
<gene>
    <name evidence="12" type="ORF">GCM10011452_35240</name>
</gene>
<dbReference type="RefSeq" id="WP_189635199.1">
    <property type="nucleotide sequence ID" value="NZ_BMYQ01000016.1"/>
</dbReference>
<dbReference type="InterPro" id="IPR003439">
    <property type="entry name" value="ABC_transporter-like_ATP-bd"/>
</dbReference>
<organism evidence="12 13">
    <name type="scientific">Gemmobacter lanyuensis</name>
    <dbReference type="NCBI Taxonomy" id="1054497"/>
    <lineage>
        <taxon>Bacteria</taxon>
        <taxon>Pseudomonadati</taxon>
        <taxon>Pseudomonadota</taxon>
        <taxon>Alphaproteobacteria</taxon>
        <taxon>Rhodobacterales</taxon>
        <taxon>Paracoccaceae</taxon>
        <taxon>Gemmobacter</taxon>
    </lineage>
</organism>
<reference evidence="12" key="1">
    <citation type="journal article" date="2014" name="Int. J. Syst. Evol. Microbiol.">
        <title>Complete genome sequence of Corynebacterium casei LMG S-19264T (=DSM 44701T), isolated from a smear-ripened cheese.</title>
        <authorList>
            <consortium name="US DOE Joint Genome Institute (JGI-PGF)"/>
            <person name="Walter F."/>
            <person name="Albersmeier A."/>
            <person name="Kalinowski J."/>
            <person name="Ruckert C."/>
        </authorList>
    </citation>
    <scope>NUCLEOTIDE SEQUENCE</scope>
    <source>
        <strain evidence="12">KCTC 23714</strain>
    </source>
</reference>
<dbReference type="InterPro" id="IPR051535">
    <property type="entry name" value="Siderophore_ABC-ATPase"/>
</dbReference>
<dbReference type="PROSITE" id="PS50893">
    <property type="entry name" value="ABC_TRANSPORTER_2"/>
    <property type="match status" value="1"/>
</dbReference>
<dbReference type="PROSITE" id="PS00211">
    <property type="entry name" value="ABC_TRANSPORTER_1"/>
    <property type="match status" value="1"/>
</dbReference>
<evidence type="ECO:0000256" key="9">
    <source>
        <dbReference type="ARBA" id="ARBA00023065"/>
    </source>
</evidence>
<dbReference type="Pfam" id="PF00005">
    <property type="entry name" value="ABC_tran"/>
    <property type="match status" value="1"/>
</dbReference>
<dbReference type="CDD" id="cd03214">
    <property type="entry name" value="ABC_Iron-Siderophores_B12_Hemin"/>
    <property type="match status" value="1"/>
</dbReference>
<dbReference type="SMART" id="SM00382">
    <property type="entry name" value="AAA"/>
    <property type="match status" value="1"/>
</dbReference>
<dbReference type="FunFam" id="3.40.50.300:FF:000134">
    <property type="entry name" value="Iron-enterobactin ABC transporter ATP-binding protein"/>
    <property type="match status" value="1"/>
</dbReference>
<dbReference type="SUPFAM" id="SSF52540">
    <property type="entry name" value="P-loop containing nucleoside triphosphate hydrolases"/>
    <property type="match status" value="1"/>
</dbReference>
<evidence type="ECO:0000256" key="4">
    <source>
        <dbReference type="ARBA" id="ARBA00022475"/>
    </source>
</evidence>
<reference evidence="12" key="2">
    <citation type="submission" date="2020-09" db="EMBL/GenBank/DDBJ databases">
        <authorList>
            <person name="Sun Q."/>
            <person name="Kim S."/>
        </authorList>
    </citation>
    <scope>NUCLEOTIDE SEQUENCE</scope>
    <source>
        <strain evidence="12">KCTC 23714</strain>
    </source>
</reference>
<keyword evidence="4" id="KW-1003">Cell membrane</keyword>
<evidence type="ECO:0000256" key="1">
    <source>
        <dbReference type="ARBA" id="ARBA00004202"/>
    </source>
</evidence>
<accession>A0A918J2Z2</accession>
<evidence type="ECO:0000256" key="3">
    <source>
        <dbReference type="ARBA" id="ARBA00022448"/>
    </source>
</evidence>
<dbReference type="Proteomes" id="UP000628984">
    <property type="component" value="Unassembled WGS sequence"/>
</dbReference>
<evidence type="ECO:0000256" key="8">
    <source>
        <dbReference type="ARBA" id="ARBA00023004"/>
    </source>
</evidence>
<dbReference type="PANTHER" id="PTHR42771:SF2">
    <property type="entry name" value="IRON(3+)-HYDROXAMATE IMPORT ATP-BINDING PROTEIN FHUC"/>
    <property type="match status" value="1"/>
</dbReference>
<dbReference type="GO" id="GO:0005524">
    <property type="term" value="F:ATP binding"/>
    <property type="evidence" value="ECO:0007669"/>
    <property type="project" value="UniProtKB-KW"/>
</dbReference>
<dbReference type="AlphaFoldDB" id="A0A918J2Z2"/>
<keyword evidence="10" id="KW-0472">Membrane</keyword>
<keyword evidence="13" id="KW-1185">Reference proteome</keyword>
<proteinExistence type="inferred from homology"/>
<keyword evidence="8" id="KW-0408">Iron</keyword>
<feature type="domain" description="ABC transporter" evidence="11">
    <location>
        <begin position="2"/>
        <end position="238"/>
    </location>
</feature>
<comment type="caution">
    <text evidence="12">The sequence shown here is derived from an EMBL/GenBank/DDBJ whole genome shotgun (WGS) entry which is preliminary data.</text>
</comment>
<evidence type="ECO:0000259" key="11">
    <source>
        <dbReference type="PROSITE" id="PS50893"/>
    </source>
</evidence>
<keyword evidence="6" id="KW-0547">Nucleotide-binding</keyword>
<comment type="subcellular location">
    <subcellularLocation>
        <location evidence="1">Cell membrane</location>
        <topology evidence="1">Peripheral membrane protein</topology>
    </subcellularLocation>
</comment>
<evidence type="ECO:0000313" key="13">
    <source>
        <dbReference type="Proteomes" id="UP000628984"/>
    </source>
</evidence>
<evidence type="ECO:0000256" key="2">
    <source>
        <dbReference type="ARBA" id="ARBA00005417"/>
    </source>
</evidence>
<dbReference type="Gene3D" id="3.40.50.300">
    <property type="entry name" value="P-loop containing nucleotide triphosphate hydrolases"/>
    <property type="match status" value="1"/>
</dbReference>
<sequence length="254" mass="26750">MYALTGIGRVRAGREVLALGSLALGQGGVTALLGHNGSGKSTLMNLLARADRPDRGQITLDGRPLGSFTQKALARRVAYLPQRPPAVPGLTVAELVALGRYPWRGPLAPLRAPDRARIEGAMAATDCAHLAPALAEHLSGGERQRAFIAMALAQEAPLLLLDEPTAALDLAHAHEVMALLRRLADQEGRAVVVVLHDVNLAARFADRIVALKGGQLAFDGPPADLLQPARLSALYDIPMQVLPVSGRLPEAVVA</sequence>
<name>A0A918J2Z2_9RHOB</name>
<dbReference type="GO" id="GO:0005886">
    <property type="term" value="C:plasma membrane"/>
    <property type="evidence" value="ECO:0007669"/>
    <property type="project" value="UniProtKB-SubCell"/>
</dbReference>
<comment type="similarity">
    <text evidence="2">Belongs to the ABC transporter superfamily.</text>
</comment>
<evidence type="ECO:0000313" key="12">
    <source>
        <dbReference type="EMBL" id="GGW43919.1"/>
    </source>
</evidence>
<dbReference type="InterPro" id="IPR003593">
    <property type="entry name" value="AAA+_ATPase"/>
</dbReference>
<dbReference type="GO" id="GO:0006826">
    <property type="term" value="P:iron ion transport"/>
    <property type="evidence" value="ECO:0007669"/>
    <property type="project" value="UniProtKB-KW"/>
</dbReference>
<dbReference type="EMBL" id="BMYQ01000016">
    <property type="protein sequence ID" value="GGW43919.1"/>
    <property type="molecule type" value="Genomic_DNA"/>
</dbReference>